<dbReference type="EMBL" id="JAKROA010000001">
    <property type="protein sequence ID" value="KAL5113000.1"/>
    <property type="molecule type" value="Genomic_DNA"/>
</dbReference>
<sequence>MRLLNEMQDAAVEIHGDLRDAEGSFSSVPRVCTTSYIDVLELLASHQFYESVSDKVGQQHLVEDMWHLETPRLVVHASDDKRVGGTVCVILHRSGMFAFVESVERMRLSTISMTKREWAHDGLTSSAANAANAANAAIAAP</sequence>
<protein>
    <submittedName>
        <fullName evidence="1">Uncharacterized protein</fullName>
    </submittedName>
</protein>
<evidence type="ECO:0000313" key="2">
    <source>
        <dbReference type="Proteomes" id="UP001651158"/>
    </source>
</evidence>
<proteinExistence type="predicted"/>
<evidence type="ECO:0000313" key="1">
    <source>
        <dbReference type="EMBL" id="KAL5113000.1"/>
    </source>
</evidence>
<gene>
    <name evidence="1" type="ORF">TcWFU_009788</name>
</gene>
<name>A0ABR4QTQ1_9CEST</name>
<comment type="caution">
    <text evidence="1">The sequence shown here is derived from an EMBL/GenBank/DDBJ whole genome shotgun (WGS) entry which is preliminary data.</text>
</comment>
<accession>A0ABR4QTQ1</accession>
<keyword evidence="2" id="KW-1185">Reference proteome</keyword>
<dbReference type="Proteomes" id="UP001651158">
    <property type="component" value="Unassembled WGS sequence"/>
</dbReference>
<organism evidence="1 2">
    <name type="scientific">Taenia crassiceps</name>
    <dbReference type="NCBI Taxonomy" id="6207"/>
    <lineage>
        <taxon>Eukaryota</taxon>
        <taxon>Metazoa</taxon>
        <taxon>Spiralia</taxon>
        <taxon>Lophotrochozoa</taxon>
        <taxon>Platyhelminthes</taxon>
        <taxon>Cestoda</taxon>
        <taxon>Eucestoda</taxon>
        <taxon>Cyclophyllidea</taxon>
        <taxon>Taeniidae</taxon>
        <taxon>Taenia</taxon>
    </lineage>
</organism>
<reference evidence="1 2" key="1">
    <citation type="journal article" date="2022" name="Front. Cell. Infect. Microbiol.">
        <title>The Genomes of Two Strains of Taenia crassiceps the Animal Model for the Study of Human Cysticercosis.</title>
        <authorList>
            <person name="Bobes R.J."/>
            <person name="Estrada K."/>
            <person name="Rios-Valencia D.G."/>
            <person name="Calderon-Gallegos A."/>
            <person name="de la Torre P."/>
            <person name="Carrero J.C."/>
            <person name="Sanchez-Flores A."/>
            <person name="Laclette J.P."/>
        </authorList>
    </citation>
    <scope>NUCLEOTIDE SEQUENCE [LARGE SCALE GENOMIC DNA]</scope>
    <source>
        <strain evidence="1">WFUcys</strain>
    </source>
</reference>